<dbReference type="STRING" id="667128.HMPREF0621_1451"/>
<comment type="caution">
    <text evidence="3">The sequence shown here is derived from an EMBL/GenBank/DDBJ whole genome shotgun (WGS) entry which is preliminary data.</text>
</comment>
<dbReference type="GO" id="GO:0005737">
    <property type="term" value="C:cytoplasm"/>
    <property type="evidence" value="ECO:0007669"/>
    <property type="project" value="UniProtKB-SubCell"/>
</dbReference>
<organism evidence="3 4">
    <name type="scientific">Pasteurella dagmatis ATCC 43325</name>
    <dbReference type="NCBI Taxonomy" id="667128"/>
    <lineage>
        <taxon>Bacteria</taxon>
        <taxon>Pseudomonadati</taxon>
        <taxon>Pseudomonadota</taxon>
        <taxon>Gammaproteobacteria</taxon>
        <taxon>Pasteurellales</taxon>
        <taxon>Pasteurellaceae</taxon>
        <taxon>Pasteurella</taxon>
    </lineage>
</organism>
<dbReference type="PANTHER" id="PTHR12598">
    <property type="entry name" value="COPPER HOMEOSTASIS PROTEIN CUTC"/>
    <property type="match status" value="1"/>
</dbReference>
<evidence type="ECO:0000256" key="2">
    <source>
        <dbReference type="HAMAP-Rule" id="MF_00795"/>
    </source>
</evidence>
<evidence type="ECO:0000313" key="4">
    <source>
        <dbReference type="Proteomes" id="UP000005519"/>
    </source>
</evidence>
<comment type="caution">
    <text evidence="2">Once thought to be involved in copper homeostasis, experiments in E.coli have shown this is not the case.</text>
</comment>
<evidence type="ECO:0000256" key="1">
    <source>
        <dbReference type="ARBA" id="ARBA00007768"/>
    </source>
</evidence>
<keyword evidence="2" id="KW-0963">Cytoplasm</keyword>
<dbReference type="PANTHER" id="PTHR12598:SF0">
    <property type="entry name" value="COPPER HOMEOSTASIS PROTEIN CUTC HOMOLOG"/>
    <property type="match status" value="1"/>
</dbReference>
<proteinExistence type="inferred from homology"/>
<accession>C9PR27</accession>
<gene>
    <name evidence="2 3" type="primary">cutC</name>
    <name evidence="3" type="ORF">HMPREF0621_1451</name>
</gene>
<dbReference type="Pfam" id="PF03932">
    <property type="entry name" value="CutC"/>
    <property type="match status" value="1"/>
</dbReference>
<reference evidence="3 4" key="1">
    <citation type="submission" date="2009-10" db="EMBL/GenBank/DDBJ databases">
        <authorList>
            <person name="Muzny D."/>
            <person name="Qin X."/>
            <person name="Deng J."/>
            <person name="Jiang H."/>
            <person name="Liu Y."/>
            <person name="Qu J."/>
            <person name="Song X.-Z."/>
            <person name="Zhang L."/>
            <person name="Thornton R."/>
            <person name="Coyle M."/>
            <person name="Francisco L."/>
            <person name="Jackson L."/>
            <person name="Javaid M."/>
            <person name="Korchina V."/>
            <person name="Kovar C."/>
            <person name="Mata R."/>
            <person name="Mathew T."/>
            <person name="Ngo R."/>
            <person name="Nguyen L."/>
            <person name="Nguyen N."/>
            <person name="Okwuonu G."/>
            <person name="Ongeri F."/>
            <person name="Pham C."/>
            <person name="Simmons D."/>
            <person name="Wilczek-Boney K."/>
            <person name="Hale W."/>
            <person name="Jakkamsetti A."/>
            <person name="Pham P."/>
            <person name="Ruth R."/>
            <person name="San Lucas F."/>
            <person name="Warren J."/>
            <person name="Zhang J."/>
            <person name="Zhao Z."/>
            <person name="Zhou C."/>
            <person name="Zhu D."/>
            <person name="Lee S."/>
            <person name="Bess C."/>
            <person name="Blankenburg K."/>
            <person name="Forbes L."/>
            <person name="Fu Q."/>
            <person name="Gubbala S."/>
            <person name="Hirani K."/>
            <person name="Jayaseelan J.C."/>
            <person name="Lara F."/>
            <person name="Munidasa M."/>
            <person name="Palculict T."/>
            <person name="Patil S."/>
            <person name="Pu L.-L."/>
            <person name="Saada N."/>
            <person name="Tang L."/>
            <person name="Weissenberger G."/>
            <person name="Zhu Y."/>
            <person name="Hemphill L."/>
            <person name="Shang Y."/>
            <person name="Youmans B."/>
            <person name="Ayvaz T."/>
            <person name="Ross M."/>
            <person name="Santibanez J."/>
            <person name="Aqrawi P."/>
            <person name="Gross S."/>
            <person name="Joshi V."/>
            <person name="Fowler G."/>
            <person name="Nazareth L."/>
            <person name="Reid J."/>
            <person name="Worley K."/>
            <person name="Petrosino J."/>
            <person name="Highlander S."/>
            <person name="Gibbs R."/>
        </authorList>
    </citation>
    <scope>NUCLEOTIDE SEQUENCE [LARGE SCALE GENOMIC DNA]</scope>
    <source>
        <strain evidence="3 4">ATCC 43325</strain>
    </source>
</reference>
<dbReference type="Proteomes" id="UP000005519">
    <property type="component" value="Unassembled WGS sequence"/>
</dbReference>
<comment type="subcellular location">
    <subcellularLocation>
        <location evidence="2">Cytoplasm</location>
    </subcellularLocation>
</comment>
<dbReference type="Gene3D" id="3.20.20.380">
    <property type="entry name" value="Copper homeostasis (CutC) domain"/>
    <property type="match status" value="1"/>
</dbReference>
<dbReference type="InterPro" id="IPR005627">
    <property type="entry name" value="CutC-like"/>
</dbReference>
<dbReference type="SUPFAM" id="SSF110395">
    <property type="entry name" value="CutC-like"/>
    <property type="match status" value="1"/>
</dbReference>
<dbReference type="GO" id="GO:0005507">
    <property type="term" value="F:copper ion binding"/>
    <property type="evidence" value="ECO:0007669"/>
    <property type="project" value="TreeGrafter"/>
</dbReference>
<evidence type="ECO:0000313" key="3">
    <source>
        <dbReference type="EMBL" id="EEX49928.1"/>
    </source>
</evidence>
<dbReference type="HOGENOM" id="CLU_050555_3_1_6"/>
<keyword evidence="4" id="KW-1185">Reference proteome</keyword>
<sequence length="246" mass="26947">MKLEVCIDNIESAITAEKAGADRLELCGCLSVGGVTPPYSLIKSAVNLVKIPCYVIIRPRAGDFLFSVNEVQMMLDDIQIAKELGAKGIVIGALTEEAKINLTVCEKLIQAADGIGITFHRAFDLCKDPFESLEQVISLGCERVLTSGQKVTALQGKTLLKQLVEQASDRIQIMAGAGISPENVQDLINRTNVQELHLSGKSYRLSAMKLESDAVMGNNAEDDQKIWITDFNKIQAVRKELDKKRK</sequence>
<dbReference type="FunFam" id="3.20.20.380:FF:000001">
    <property type="entry name" value="Copper homeostasis protein CutC"/>
    <property type="match status" value="1"/>
</dbReference>
<name>C9PR27_9PAST</name>
<dbReference type="AlphaFoldDB" id="C9PR27"/>
<dbReference type="InterPro" id="IPR036822">
    <property type="entry name" value="CutC-like_dom_sf"/>
</dbReference>
<dbReference type="OrthoDB" id="9815677at2"/>
<dbReference type="HAMAP" id="MF_00795">
    <property type="entry name" value="CutC"/>
    <property type="match status" value="1"/>
</dbReference>
<dbReference type="EMBL" id="ACZR01000014">
    <property type="protein sequence ID" value="EEX49928.1"/>
    <property type="molecule type" value="Genomic_DNA"/>
</dbReference>
<protein>
    <recommendedName>
        <fullName evidence="2">PF03932 family protein CutC</fullName>
    </recommendedName>
</protein>
<comment type="similarity">
    <text evidence="1 2">Belongs to the CutC family.</text>
</comment>
<dbReference type="RefSeq" id="WP_005762231.1">
    <property type="nucleotide sequence ID" value="NZ_GG704810.1"/>
</dbReference>